<dbReference type="InterPro" id="IPR011761">
    <property type="entry name" value="ATP-grasp"/>
</dbReference>
<gene>
    <name evidence="3" type="ORF">INP52_03505</name>
</gene>
<evidence type="ECO:0000259" key="2">
    <source>
        <dbReference type="PROSITE" id="PS50975"/>
    </source>
</evidence>
<name>A0A7S7RUH7_9ACTN</name>
<dbReference type="PROSITE" id="PS50975">
    <property type="entry name" value="ATP_GRASP"/>
    <property type="match status" value="1"/>
</dbReference>
<dbReference type="InterPro" id="IPR005479">
    <property type="entry name" value="CPAse_ATP-bd"/>
</dbReference>
<accession>A0A7S7RUH7</accession>
<protein>
    <recommendedName>
        <fullName evidence="2">ATP-grasp domain-containing protein</fullName>
    </recommendedName>
</protein>
<organism evidence="3 4">
    <name type="scientific">Thermophilibacter immobilis</name>
    <dbReference type="NCBI Taxonomy" id="2779519"/>
    <lineage>
        <taxon>Bacteria</taxon>
        <taxon>Bacillati</taxon>
        <taxon>Actinomycetota</taxon>
        <taxon>Coriobacteriia</taxon>
        <taxon>Coriobacteriales</taxon>
        <taxon>Atopobiaceae</taxon>
        <taxon>Thermophilibacter</taxon>
    </lineage>
</organism>
<dbReference type="SUPFAM" id="SSF56059">
    <property type="entry name" value="Glutathione synthetase ATP-binding domain-like"/>
    <property type="match status" value="1"/>
</dbReference>
<dbReference type="Gene3D" id="3.30.470.20">
    <property type="entry name" value="ATP-grasp fold, B domain"/>
    <property type="match status" value="1"/>
</dbReference>
<evidence type="ECO:0000313" key="4">
    <source>
        <dbReference type="Proteomes" id="UP000593735"/>
    </source>
</evidence>
<keyword evidence="1" id="KW-0067">ATP-binding</keyword>
<reference evidence="3 4" key="1">
    <citation type="submission" date="2020-10" db="EMBL/GenBank/DDBJ databases">
        <title>Olsenella immobilis sp.nov., isolated from the mud in a fermentation cellar used for the production of Chinese strong-flavoured liquor.</title>
        <authorList>
            <person name="Lu L."/>
        </authorList>
    </citation>
    <scope>NUCLEOTIDE SEQUENCE [LARGE SCALE GENOMIC DNA]</scope>
    <source>
        <strain evidence="3 4">LZLJ-2</strain>
    </source>
</reference>
<dbReference type="GO" id="GO:0005524">
    <property type="term" value="F:ATP binding"/>
    <property type="evidence" value="ECO:0007669"/>
    <property type="project" value="UniProtKB-UniRule"/>
</dbReference>
<evidence type="ECO:0000313" key="3">
    <source>
        <dbReference type="EMBL" id="QOY61276.1"/>
    </source>
</evidence>
<dbReference type="Pfam" id="PF02786">
    <property type="entry name" value="CPSase_L_D2"/>
    <property type="match status" value="1"/>
</dbReference>
<sequence>MATRPDNVTPEQLPRLLQPVILGADYSAYAYVRAFWEAYEARSLIYASFDVKSISRTRFAEYRVVDGIDREEVLLATLEALGEELCASGRVCFLVTCGDFYARIVSQHKPELERWFYTPVVDFDVLDFVTQKENFYRVCDQIDMPYPKTRYLDCADLAAQVDDEGFRYPLVAKPSNSAAYHYAEFPGKKKVFIVRTPEELRRIYAALRASCYDESLIVQEFVPGGDSHMYAVYAYADGDSDPVFMVCGHVGLEDHHPEAIGNAVAIVPEHNDEVCAAVARFMKKVGYHGMGCFDAKYDERDGSFRFLEMNTRPGRSSWLVLLAGINYARMQVEEVVLGRRPAPARPADDWVYVAVPRRVIARCMPAGALRDRILAAYANGSARFALGWDADSISQRLWARVNYLHQVSKFKRYLPEGDRP</sequence>
<dbReference type="Proteomes" id="UP000593735">
    <property type="component" value="Chromosome"/>
</dbReference>
<dbReference type="RefSeq" id="WP_194372448.1">
    <property type="nucleotide sequence ID" value="NZ_CP063767.1"/>
</dbReference>
<dbReference type="EMBL" id="CP063767">
    <property type="protein sequence ID" value="QOY61276.1"/>
    <property type="molecule type" value="Genomic_DNA"/>
</dbReference>
<evidence type="ECO:0000256" key="1">
    <source>
        <dbReference type="PROSITE-ProRule" id="PRU00409"/>
    </source>
</evidence>
<keyword evidence="1" id="KW-0547">Nucleotide-binding</keyword>
<keyword evidence="4" id="KW-1185">Reference proteome</keyword>
<dbReference type="KEGG" id="tio:INP52_03505"/>
<dbReference type="AlphaFoldDB" id="A0A7S7RUH7"/>
<proteinExistence type="predicted"/>
<feature type="domain" description="ATP-grasp" evidence="2">
    <location>
        <begin position="136"/>
        <end position="336"/>
    </location>
</feature>
<dbReference type="GO" id="GO:0046872">
    <property type="term" value="F:metal ion binding"/>
    <property type="evidence" value="ECO:0007669"/>
    <property type="project" value="InterPro"/>
</dbReference>